<evidence type="ECO:0000313" key="2">
    <source>
        <dbReference type="EMBL" id="AFM04251.1"/>
    </source>
</evidence>
<proteinExistence type="predicted"/>
<gene>
    <name evidence="2" type="ordered locus">Fleli_1853</name>
</gene>
<dbReference type="KEGG" id="fli:Fleli_1853"/>
<organism evidence="2 3">
    <name type="scientific">Bernardetia litoralis (strain ATCC 23117 / DSM 6794 / NBRC 15988 / NCIMB 1366 / Fx l1 / Sio-4)</name>
    <name type="common">Flexibacter litoralis</name>
    <dbReference type="NCBI Taxonomy" id="880071"/>
    <lineage>
        <taxon>Bacteria</taxon>
        <taxon>Pseudomonadati</taxon>
        <taxon>Bacteroidota</taxon>
        <taxon>Cytophagia</taxon>
        <taxon>Cytophagales</taxon>
        <taxon>Bernardetiaceae</taxon>
        <taxon>Bernardetia</taxon>
    </lineage>
</organism>
<accession>I4AJW6</accession>
<keyword evidence="3" id="KW-1185">Reference proteome</keyword>
<reference evidence="3" key="1">
    <citation type="submission" date="2012-06" db="EMBL/GenBank/DDBJ databases">
        <title>The complete genome of Flexibacter litoralis DSM 6794.</title>
        <authorList>
            <person name="Lucas S."/>
            <person name="Copeland A."/>
            <person name="Lapidus A."/>
            <person name="Glavina del Rio T."/>
            <person name="Dalin E."/>
            <person name="Tice H."/>
            <person name="Bruce D."/>
            <person name="Goodwin L."/>
            <person name="Pitluck S."/>
            <person name="Peters L."/>
            <person name="Ovchinnikova G."/>
            <person name="Lu M."/>
            <person name="Kyrpides N."/>
            <person name="Mavromatis K."/>
            <person name="Ivanova N."/>
            <person name="Brettin T."/>
            <person name="Detter J.C."/>
            <person name="Han C."/>
            <person name="Larimer F."/>
            <person name="Land M."/>
            <person name="Hauser L."/>
            <person name="Markowitz V."/>
            <person name="Cheng J.-F."/>
            <person name="Hugenholtz P."/>
            <person name="Woyke T."/>
            <person name="Wu D."/>
            <person name="Spring S."/>
            <person name="Lang E."/>
            <person name="Kopitz M."/>
            <person name="Brambilla E."/>
            <person name="Klenk H.-P."/>
            <person name="Eisen J.A."/>
        </authorList>
    </citation>
    <scope>NUCLEOTIDE SEQUENCE [LARGE SCALE GENOMIC DNA]</scope>
    <source>
        <strain evidence="3">ATCC 23117 / DSM 6794 / NBRC 15988 / NCIMB 1366 / Sio-4</strain>
    </source>
</reference>
<sequence>MNVFRNPFLLVVLLCSLFLVKCTCDDDTTGDPDTTSLVETISKEWKISTLTVNGDAVSDTEDFVLELNQSGDAPTTFTVTTGGVAYNFAGATSGSWSLDNNDAPTQATFAGKTVDFTASASQLTISYDETAADGKPEPAVRFVLVPKI</sequence>
<dbReference type="HOGENOM" id="CLU_1756116_0_0_10"/>
<dbReference type="EMBL" id="CP003345">
    <property type="protein sequence ID" value="AFM04251.1"/>
    <property type="molecule type" value="Genomic_DNA"/>
</dbReference>
<dbReference type="AlphaFoldDB" id="I4AJW6"/>
<keyword evidence="1" id="KW-0732">Signal</keyword>
<protein>
    <recommendedName>
        <fullName evidence="4">Lipocalin-like domain-containing protein</fullName>
    </recommendedName>
</protein>
<dbReference type="Proteomes" id="UP000006054">
    <property type="component" value="Chromosome"/>
</dbReference>
<dbReference type="RefSeq" id="WP_014797703.1">
    <property type="nucleotide sequence ID" value="NC_018018.1"/>
</dbReference>
<name>I4AJW6_BERLS</name>
<dbReference type="OrthoDB" id="762635at2"/>
<dbReference type="STRING" id="880071.Fleli_1853"/>
<feature type="chain" id="PRO_5003685798" description="Lipocalin-like domain-containing protein" evidence="1">
    <location>
        <begin position="25"/>
        <end position="148"/>
    </location>
</feature>
<feature type="signal peptide" evidence="1">
    <location>
        <begin position="1"/>
        <end position="24"/>
    </location>
</feature>
<evidence type="ECO:0008006" key="4">
    <source>
        <dbReference type="Google" id="ProtNLM"/>
    </source>
</evidence>
<evidence type="ECO:0000256" key="1">
    <source>
        <dbReference type="SAM" id="SignalP"/>
    </source>
</evidence>
<evidence type="ECO:0000313" key="3">
    <source>
        <dbReference type="Proteomes" id="UP000006054"/>
    </source>
</evidence>